<gene>
    <name evidence="1" type="ORF">SPARVUS_LOCUS8560112</name>
</gene>
<evidence type="ECO:0000313" key="2">
    <source>
        <dbReference type="Proteomes" id="UP001162483"/>
    </source>
</evidence>
<accession>A0ABN9DZ74</accession>
<dbReference type="Proteomes" id="UP001162483">
    <property type="component" value="Unassembled WGS sequence"/>
</dbReference>
<dbReference type="EMBL" id="CATNWA010014849">
    <property type="protein sequence ID" value="CAI9576646.1"/>
    <property type="molecule type" value="Genomic_DNA"/>
</dbReference>
<protein>
    <submittedName>
        <fullName evidence="1">Uncharacterized protein</fullName>
    </submittedName>
</protein>
<keyword evidence="2" id="KW-1185">Reference proteome</keyword>
<organism evidence="1 2">
    <name type="scientific">Staurois parvus</name>
    <dbReference type="NCBI Taxonomy" id="386267"/>
    <lineage>
        <taxon>Eukaryota</taxon>
        <taxon>Metazoa</taxon>
        <taxon>Chordata</taxon>
        <taxon>Craniata</taxon>
        <taxon>Vertebrata</taxon>
        <taxon>Euteleostomi</taxon>
        <taxon>Amphibia</taxon>
        <taxon>Batrachia</taxon>
        <taxon>Anura</taxon>
        <taxon>Neobatrachia</taxon>
        <taxon>Ranoidea</taxon>
        <taxon>Ranidae</taxon>
        <taxon>Staurois</taxon>
    </lineage>
</organism>
<sequence>MRGAWRPQIKKQNGDPPAVVRRPVKWATWAEFGDGEQQQWRVTGDHGTLDLASSK</sequence>
<comment type="caution">
    <text evidence="1">The sequence shown here is derived from an EMBL/GenBank/DDBJ whole genome shotgun (WGS) entry which is preliminary data.</text>
</comment>
<evidence type="ECO:0000313" key="1">
    <source>
        <dbReference type="EMBL" id="CAI9576646.1"/>
    </source>
</evidence>
<proteinExistence type="predicted"/>
<name>A0ABN9DZ74_9NEOB</name>
<reference evidence="1" key="1">
    <citation type="submission" date="2023-05" db="EMBL/GenBank/DDBJ databases">
        <authorList>
            <person name="Stuckert A."/>
        </authorList>
    </citation>
    <scope>NUCLEOTIDE SEQUENCE</scope>
</reference>
<feature type="non-terminal residue" evidence="1">
    <location>
        <position position="55"/>
    </location>
</feature>